<name>A0ABQ8J871_DERPT</name>
<dbReference type="Proteomes" id="UP000887458">
    <property type="component" value="Unassembled WGS sequence"/>
</dbReference>
<reference evidence="1 2" key="1">
    <citation type="journal article" date="2018" name="J. Allergy Clin. Immunol.">
        <title>High-quality assembly of Dermatophagoides pteronyssinus genome and transcriptome reveals a wide range of novel allergens.</title>
        <authorList>
            <person name="Liu X.Y."/>
            <person name="Yang K.Y."/>
            <person name="Wang M.Q."/>
            <person name="Kwok J.S."/>
            <person name="Zeng X."/>
            <person name="Yang Z."/>
            <person name="Xiao X.J."/>
            <person name="Lau C.P."/>
            <person name="Li Y."/>
            <person name="Huang Z.M."/>
            <person name="Ba J.G."/>
            <person name="Yim A.K."/>
            <person name="Ouyang C.Y."/>
            <person name="Ngai S.M."/>
            <person name="Chan T.F."/>
            <person name="Leung E.L."/>
            <person name="Liu L."/>
            <person name="Liu Z.G."/>
            <person name="Tsui S.K."/>
        </authorList>
    </citation>
    <scope>NUCLEOTIDE SEQUENCE [LARGE SCALE GENOMIC DNA]</scope>
    <source>
        <strain evidence="1">Derp</strain>
    </source>
</reference>
<organism evidence="1 2">
    <name type="scientific">Dermatophagoides pteronyssinus</name>
    <name type="common">European house dust mite</name>
    <dbReference type="NCBI Taxonomy" id="6956"/>
    <lineage>
        <taxon>Eukaryota</taxon>
        <taxon>Metazoa</taxon>
        <taxon>Ecdysozoa</taxon>
        <taxon>Arthropoda</taxon>
        <taxon>Chelicerata</taxon>
        <taxon>Arachnida</taxon>
        <taxon>Acari</taxon>
        <taxon>Acariformes</taxon>
        <taxon>Sarcoptiformes</taxon>
        <taxon>Astigmata</taxon>
        <taxon>Psoroptidia</taxon>
        <taxon>Analgoidea</taxon>
        <taxon>Pyroglyphidae</taxon>
        <taxon>Dermatophagoidinae</taxon>
        <taxon>Dermatophagoides</taxon>
    </lineage>
</organism>
<evidence type="ECO:0000313" key="2">
    <source>
        <dbReference type="Proteomes" id="UP000887458"/>
    </source>
</evidence>
<gene>
    <name evidence="1" type="ORF">DERP_004094</name>
</gene>
<reference evidence="1 2" key="2">
    <citation type="journal article" date="2022" name="Mol. Biol. Evol.">
        <title>Comparative Genomics Reveals Insights into the Divergent Evolution of Astigmatic Mites and Household Pest Adaptations.</title>
        <authorList>
            <person name="Xiong Q."/>
            <person name="Wan A.T."/>
            <person name="Liu X."/>
            <person name="Fung C.S."/>
            <person name="Xiao X."/>
            <person name="Malainual N."/>
            <person name="Hou J."/>
            <person name="Wang L."/>
            <person name="Wang M."/>
            <person name="Yang K.Y."/>
            <person name="Cui Y."/>
            <person name="Leung E.L."/>
            <person name="Nong W."/>
            <person name="Shin S.K."/>
            <person name="Au S.W."/>
            <person name="Jeong K.Y."/>
            <person name="Chew F.T."/>
            <person name="Hui J.H."/>
            <person name="Leung T.F."/>
            <person name="Tungtrongchitr A."/>
            <person name="Zhong N."/>
            <person name="Liu Z."/>
            <person name="Tsui S.K."/>
        </authorList>
    </citation>
    <scope>NUCLEOTIDE SEQUENCE [LARGE SCALE GENOMIC DNA]</scope>
    <source>
        <strain evidence="1">Derp</strain>
    </source>
</reference>
<sequence>MLDLNFDIQNSDLIIVNFVHLANDSRSINLNRKLLSLLKFCPVTNFGCQFSSVEQIVKLRITIPVANVQPDIVE</sequence>
<protein>
    <submittedName>
        <fullName evidence="1">Uncharacterized protein</fullName>
    </submittedName>
</protein>
<dbReference type="EMBL" id="NJHN03000062">
    <property type="protein sequence ID" value="KAH9418768.1"/>
    <property type="molecule type" value="Genomic_DNA"/>
</dbReference>
<comment type="caution">
    <text evidence="1">The sequence shown here is derived from an EMBL/GenBank/DDBJ whole genome shotgun (WGS) entry which is preliminary data.</text>
</comment>
<accession>A0ABQ8J871</accession>
<evidence type="ECO:0000313" key="1">
    <source>
        <dbReference type="EMBL" id="KAH9418768.1"/>
    </source>
</evidence>
<keyword evidence="2" id="KW-1185">Reference proteome</keyword>
<proteinExistence type="predicted"/>